<evidence type="ECO:0000313" key="7">
    <source>
        <dbReference type="EMBL" id="RLP80644.1"/>
    </source>
</evidence>
<feature type="transmembrane region" description="Helical" evidence="6">
    <location>
        <begin position="65"/>
        <end position="84"/>
    </location>
</feature>
<feature type="transmembrane region" description="Helical" evidence="6">
    <location>
        <begin position="284"/>
        <end position="307"/>
    </location>
</feature>
<feature type="transmembrane region" description="Helical" evidence="6">
    <location>
        <begin position="202"/>
        <end position="222"/>
    </location>
</feature>
<feature type="transmembrane region" description="Helical" evidence="6">
    <location>
        <begin position="119"/>
        <end position="137"/>
    </location>
</feature>
<gene>
    <name evidence="7" type="ORF">D9R14_06075</name>
</gene>
<feature type="transmembrane region" description="Helical" evidence="6">
    <location>
        <begin position="144"/>
        <end position="163"/>
    </location>
</feature>
<feature type="transmembrane region" description="Helical" evidence="6">
    <location>
        <begin position="96"/>
        <end position="113"/>
    </location>
</feature>
<dbReference type="EMBL" id="RCTF01000003">
    <property type="protein sequence ID" value="RLP80644.1"/>
    <property type="molecule type" value="Genomic_DNA"/>
</dbReference>
<dbReference type="InterPro" id="IPR001851">
    <property type="entry name" value="ABC_transp_permease"/>
</dbReference>
<keyword evidence="8" id="KW-1185">Reference proteome</keyword>
<feature type="transmembrane region" description="Helical" evidence="6">
    <location>
        <begin position="41"/>
        <end position="59"/>
    </location>
</feature>
<reference evidence="7 8" key="1">
    <citation type="submission" date="2018-10" db="EMBL/GenBank/DDBJ databases">
        <title>Xanthobacter tagetidis genome sequencing and assembly.</title>
        <authorList>
            <person name="Maclea K.S."/>
            <person name="Goen A.E."/>
            <person name="Fatima S.A."/>
        </authorList>
    </citation>
    <scope>NUCLEOTIDE SEQUENCE [LARGE SCALE GENOMIC DNA]</scope>
    <source>
        <strain evidence="7 8">ATCC 700314</strain>
    </source>
</reference>
<name>A0A3L7AKT5_9HYPH</name>
<dbReference type="InterPro" id="IPR043428">
    <property type="entry name" value="LivM-like"/>
</dbReference>
<proteinExistence type="predicted"/>
<dbReference type="AlphaFoldDB" id="A0A3L7AKT5"/>
<dbReference type="GO" id="GO:0015658">
    <property type="term" value="F:branched-chain amino acid transmembrane transporter activity"/>
    <property type="evidence" value="ECO:0007669"/>
    <property type="project" value="InterPro"/>
</dbReference>
<dbReference type="PANTHER" id="PTHR30482:SF10">
    <property type="entry name" value="HIGH-AFFINITY BRANCHED-CHAIN AMINO ACID TRANSPORT PROTEIN BRAE"/>
    <property type="match status" value="1"/>
</dbReference>
<comment type="subcellular location">
    <subcellularLocation>
        <location evidence="1">Cell membrane</location>
        <topology evidence="1">Multi-pass membrane protein</topology>
    </subcellularLocation>
</comment>
<evidence type="ECO:0000256" key="1">
    <source>
        <dbReference type="ARBA" id="ARBA00004651"/>
    </source>
</evidence>
<feature type="transmembrane region" description="Helical" evidence="6">
    <location>
        <begin position="175"/>
        <end position="195"/>
    </location>
</feature>
<dbReference type="PANTHER" id="PTHR30482">
    <property type="entry name" value="HIGH-AFFINITY BRANCHED-CHAIN AMINO ACID TRANSPORT SYSTEM PERMEASE"/>
    <property type="match status" value="1"/>
</dbReference>
<feature type="transmembrane region" description="Helical" evidence="6">
    <location>
        <begin position="327"/>
        <end position="346"/>
    </location>
</feature>
<evidence type="ECO:0000256" key="4">
    <source>
        <dbReference type="ARBA" id="ARBA00022989"/>
    </source>
</evidence>
<keyword evidence="3 6" id="KW-0812">Transmembrane</keyword>
<dbReference type="GO" id="GO:0005886">
    <property type="term" value="C:plasma membrane"/>
    <property type="evidence" value="ECO:0007669"/>
    <property type="project" value="UniProtKB-SubCell"/>
</dbReference>
<accession>A0A3L7AKT5</accession>
<keyword evidence="2" id="KW-1003">Cell membrane</keyword>
<keyword evidence="4 6" id="KW-1133">Transmembrane helix</keyword>
<evidence type="ECO:0000256" key="2">
    <source>
        <dbReference type="ARBA" id="ARBA00022475"/>
    </source>
</evidence>
<evidence type="ECO:0000256" key="6">
    <source>
        <dbReference type="SAM" id="Phobius"/>
    </source>
</evidence>
<organism evidence="7 8">
    <name type="scientific">Xanthobacter tagetidis</name>
    <dbReference type="NCBI Taxonomy" id="60216"/>
    <lineage>
        <taxon>Bacteria</taxon>
        <taxon>Pseudomonadati</taxon>
        <taxon>Pseudomonadota</taxon>
        <taxon>Alphaproteobacteria</taxon>
        <taxon>Hyphomicrobiales</taxon>
        <taxon>Xanthobacteraceae</taxon>
        <taxon>Xanthobacter</taxon>
    </lineage>
</organism>
<keyword evidence="5 6" id="KW-0472">Membrane</keyword>
<sequence>MARGDRLRRAYRGDLGPTLGPLWRGALGPMNGMFAPRKGRTLAAAGLAAVAWLSIPLVVQQPYVLHVLILTAIFATFAIGWNLVTGFAGLKTFGHHALFAIAAYASALLAKNFGWSPWITAWLGAGLGTLVGFLVALPALRIRSVAHLAIVTLAFAEIIRILISNLKELTRGELGLIGIPAFDPLFLPVLGRVTFGGSGRPAFFYLASVLMLAALASVWALMRSRAGLAFVALRNSQEAAESLGINLARYKFLAFAASGFIVGLSGAVYAHYVRVLTPHSVAGLEVMIMVIAMVLVGGIGTHLGPVVGALVLVGGAEVLRDVGNYRLLLYGALIVLATRFFPQGIARMAEHVRWPRPAVLKPQPDPERP</sequence>
<evidence type="ECO:0000256" key="3">
    <source>
        <dbReference type="ARBA" id="ARBA00022692"/>
    </source>
</evidence>
<dbReference type="Pfam" id="PF02653">
    <property type="entry name" value="BPD_transp_2"/>
    <property type="match status" value="1"/>
</dbReference>
<dbReference type="OrthoDB" id="9804361at2"/>
<comment type="caution">
    <text evidence="7">The sequence shown here is derived from an EMBL/GenBank/DDBJ whole genome shotgun (WGS) entry which is preliminary data.</text>
</comment>
<evidence type="ECO:0000313" key="8">
    <source>
        <dbReference type="Proteomes" id="UP000269692"/>
    </source>
</evidence>
<protein>
    <submittedName>
        <fullName evidence="7">Branched-chain amino acid ABC transporter permease</fullName>
    </submittedName>
</protein>
<evidence type="ECO:0000256" key="5">
    <source>
        <dbReference type="ARBA" id="ARBA00023136"/>
    </source>
</evidence>
<dbReference type="CDD" id="cd06581">
    <property type="entry name" value="TM_PBP1_LivM_like"/>
    <property type="match status" value="1"/>
</dbReference>
<dbReference type="Proteomes" id="UP000269692">
    <property type="component" value="Unassembled WGS sequence"/>
</dbReference>
<feature type="transmembrane region" description="Helical" evidence="6">
    <location>
        <begin position="252"/>
        <end position="272"/>
    </location>
</feature>